<dbReference type="WBParaSite" id="jg17763">
    <property type="protein sequence ID" value="jg17763"/>
    <property type="gene ID" value="jg17763"/>
</dbReference>
<proteinExistence type="predicted"/>
<dbReference type="AlphaFoldDB" id="A0A915DCG6"/>
<evidence type="ECO:0000313" key="1">
    <source>
        <dbReference type="Proteomes" id="UP000887574"/>
    </source>
</evidence>
<name>A0A915DCG6_9BILA</name>
<evidence type="ECO:0000313" key="2">
    <source>
        <dbReference type="WBParaSite" id="jg17763"/>
    </source>
</evidence>
<reference evidence="2" key="1">
    <citation type="submission" date="2022-11" db="UniProtKB">
        <authorList>
            <consortium name="WormBaseParasite"/>
        </authorList>
    </citation>
    <scope>IDENTIFICATION</scope>
</reference>
<dbReference type="Proteomes" id="UP000887574">
    <property type="component" value="Unplaced"/>
</dbReference>
<keyword evidence="1" id="KW-1185">Reference proteome</keyword>
<sequence>MEKDLKNGEFVYVQVNCSNIRYIDGKVNKFYYCRQIVLDHKAENKLHYMVGGSRDSTFVRNLGINAGPNMQTKYVTMKQILNSFNGKNKIFDLKNLIDAEKDNSRIEVLNYNLQDSRDVAQAESLILSVTTPIYACQLMVTLHDYTFEQTRSLVQKLNDALYHVFARISSKPNVEYISFMRYSCHHKYKIVDILYDVWK</sequence>
<accession>A0A915DCG6</accession>
<protein>
    <submittedName>
        <fullName evidence="2">Uncharacterized protein</fullName>
    </submittedName>
</protein>
<organism evidence="1 2">
    <name type="scientific">Ditylenchus dipsaci</name>
    <dbReference type="NCBI Taxonomy" id="166011"/>
    <lineage>
        <taxon>Eukaryota</taxon>
        <taxon>Metazoa</taxon>
        <taxon>Ecdysozoa</taxon>
        <taxon>Nematoda</taxon>
        <taxon>Chromadorea</taxon>
        <taxon>Rhabditida</taxon>
        <taxon>Tylenchina</taxon>
        <taxon>Tylenchomorpha</taxon>
        <taxon>Sphaerularioidea</taxon>
        <taxon>Anguinidae</taxon>
        <taxon>Anguininae</taxon>
        <taxon>Ditylenchus</taxon>
    </lineage>
</organism>